<comment type="caution">
    <text evidence="2">The sequence shown here is derived from an EMBL/GenBank/DDBJ whole genome shotgun (WGS) entry which is preliminary data.</text>
</comment>
<sequence length="233" mass="26288">MKIGILQCDDVLDQLQPRHGNYPQMIRQLLTAVDSSLEFAVYRALDNQLPDDPYACDAYITTGSRHGVNDGHGWCNRLADFVALLYREKRKLVGICFGHQLIAKALGGEVVQSDKGWGIGVSFNQVHKTKPWMEPSSQALDLVVSHQDQISRLPAEAEILAGSPFCPFYMVQYQEHFLSIQGHPEFSRPYSADLMATRLERFPPNRYREALASLGAEVDDHLLARWILAFMKA</sequence>
<evidence type="ECO:0000313" key="3">
    <source>
        <dbReference type="Proteomes" id="UP001500795"/>
    </source>
</evidence>
<dbReference type="CDD" id="cd01741">
    <property type="entry name" value="GATase1_1"/>
    <property type="match status" value="1"/>
</dbReference>
<evidence type="ECO:0000259" key="1">
    <source>
        <dbReference type="Pfam" id="PF00117"/>
    </source>
</evidence>
<dbReference type="EMBL" id="BAABCX010000003">
    <property type="protein sequence ID" value="GAA3543095.1"/>
    <property type="molecule type" value="Genomic_DNA"/>
</dbReference>
<dbReference type="PROSITE" id="PS51273">
    <property type="entry name" value="GATASE_TYPE_1"/>
    <property type="match status" value="1"/>
</dbReference>
<dbReference type="SUPFAM" id="SSF52317">
    <property type="entry name" value="Class I glutamine amidotransferase-like"/>
    <property type="match status" value="1"/>
</dbReference>
<dbReference type="RefSeq" id="WP_344958269.1">
    <property type="nucleotide sequence ID" value="NZ_BAABCX010000003.1"/>
</dbReference>
<dbReference type="InterPro" id="IPR044992">
    <property type="entry name" value="ChyE-like"/>
</dbReference>
<dbReference type="Proteomes" id="UP001500795">
    <property type="component" value="Unassembled WGS sequence"/>
</dbReference>
<organism evidence="2 3">
    <name type="scientific">Zobellella aerophila</name>
    <dbReference type="NCBI Taxonomy" id="870480"/>
    <lineage>
        <taxon>Bacteria</taxon>
        <taxon>Pseudomonadati</taxon>
        <taxon>Pseudomonadota</taxon>
        <taxon>Gammaproteobacteria</taxon>
        <taxon>Aeromonadales</taxon>
        <taxon>Aeromonadaceae</taxon>
        <taxon>Zobellella</taxon>
    </lineage>
</organism>
<protein>
    <submittedName>
        <fullName evidence="2">GMP synthase</fullName>
    </submittedName>
</protein>
<reference evidence="3" key="1">
    <citation type="journal article" date="2019" name="Int. J. Syst. Evol. Microbiol.">
        <title>The Global Catalogue of Microorganisms (GCM) 10K type strain sequencing project: providing services to taxonomists for standard genome sequencing and annotation.</title>
        <authorList>
            <consortium name="The Broad Institute Genomics Platform"/>
            <consortium name="The Broad Institute Genome Sequencing Center for Infectious Disease"/>
            <person name="Wu L."/>
            <person name="Ma J."/>
        </authorList>
    </citation>
    <scope>NUCLEOTIDE SEQUENCE [LARGE SCALE GENOMIC DNA]</scope>
    <source>
        <strain evidence="3">JCM 17110</strain>
    </source>
</reference>
<dbReference type="InterPro" id="IPR017926">
    <property type="entry name" value="GATASE"/>
</dbReference>
<keyword evidence="3" id="KW-1185">Reference proteome</keyword>
<feature type="domain" description="Glutamine amidotransferase" evidence="1">
    <location>
        <begin position="86"/>
        <end position="187"/>
    </location>
</feature>
<dbReference type="Gene3D" id="3.40.50.880">
    <property type="match status" value="1"/>
</dbReference>
<evidence type="ECO:0000313" key="2">
    <source>
        <dbReference type="EMBL" id="GAA3543095.1"/>
    </source>
</evidence>
<gene>
    <name evidence="2" type="ORF">GCM10022394_23810</name>
</gene>
<accession>A0ABP6VZX8</accession>
<dbReference type="InterPro" id="IPR029062">
    <property type="entry name" value="Class_I_gatase-like"/>
</dbReference>
<name>A0ABP6VZX8_9GAMM</name>
<dbReference type="PANTHER" id="PTHR42695:SF5">
    <property type="entry name" value="GLUTAMINE AMIDOTRANSFERASE YLR126C-RELATED"/>
    <property type="match status" value="1"/>
</dbReference>
<proteinExistence type="predicted"/>
<dbReference type="Pfam" id="PF00117">
    <property type="entry name" value="GATase"/>
    <property type="match status" value="1"/>
</dbReference>
<dbReference type="PANTHER" id="PTHR42695">
    <property type="entry name" value="GLUTAMINE AMIDOTRANSFERASE YLR126C-RELATED"/>
    <property type="match status" value="1"/>
</dbReference>